<evidence type="ECO:0000313" key="3">
    <source>
        <dbReference type="EMBL" id="KAK6173522.1"/>
    </source>
</evidence>
<dbReference type="Proteomes" id="UP001347796">
    <property type="component" value="Unassembled WGS sequence"/>
</dbReference>
<sequence length="341" mass="38901">MAASMSCKNVFQKISSASRSNLKRSYCQSINLTNAEVRRKRNEIFETEKKRQLGLITRMEKIQVDVKGPPEDCTLIMNKGISTPFNCSMHIQELLVNRSALALVNGEPWDMHRPLKEDCSIEFLHFLDEDPRIVNKAFWRSCCLVLGHVLETALQNQYYVELCSFPKPHLQSGSFVYDADLKLKDWKPTTAELNCLTRVGHKLHHLDLKFERLEVDASIALDMFQDNRFKSQQIPFIAESSGSKVVVYRVGDHVDISSGPCIASTNQIGRFNVTAAHQIDTPDYGKLYRVQGLGLPSQVMMHYWSYDILRRRAGKFNTAPLPRLKMESSPQTDDNNTEIST</sequence>
<evidence type="ECO:0000313" key="4">
    <source>
        <dbReference type="Proteomes" id="UP001347796"/>
    </source>
</evidence>
<dbReference type="Gene3D" id="3.30.980.10">
    <property type="entry name" value="Threonyl-trna Synthetase, Chain A, domain 2"/>
    <property type="match status" value="1"/>
</dbReference>
<dbReference type="AlphaFoldDB" id="A0AAN8J9I3"/>
<dbReference type="SUPFAM" id="SSF55186">
    <property type="entry name" value="ThrRS/AlaRS common domain"/>
    <property type="match status" value="1"/>
</dbReference>
<feature type="domain" description="TGS" evidence="2">
    <location>
        <begin position="82"/>
        <end position="124"/>
    </location>
</feature>
<dbReference type="Gene3D" id="3.10.20.30">
    <property type="match status" value="1"/>
</dbReference>
<dbReference type="InterPro" id="IPR012675">
    <property type="entry name" value="Beta-grasp_dom_sf"/>
</dbReference>
<dbReference type="GO" id="GO:0003723">
    <property type="term" value="F:RNA binding"/>
    <property type="evidence" value="ECO:0007669"/>
    <property type="project" value="TreeGrafter"/>
</dbReference>
<reference evidence="3 4" key="1">
    <citation type="submission" date="2024-01" db="EMBL/GenBank/DDBJ databases">
        <title>The genome of the rayed Mediterranean limpet Patella caerulea (Linnaeus, 1758).</title>
        <authorList>
            <person name="Anh-Thu Weber A."/>
            <person name="Halstead-Nussloch G."/>
        </authorList>
    </citation>
    <scope>NUCLEOTIDE SEQUENCE [LARGE SCALE GENOMIC DNA]</scope>
    <source>
        <strain evidence="3">AATW-2023a</strain>
        <tissue evidence="3">Whole specimen</tissue>
    </source>
</reference>
<dbReference type="CDD" id="cd01667">
    <property type="entry name" value="TGS_ThrRS"/>
    <property type="match status" value="1"/>
</dbReference>
<dbReference type="Pfam" id="PF02824">
    <property type="entry name" value="TGS"/>
    <property type="match status" value="1"/>
</dbReference>
<accession>A0AAN8J9I3</accession>
<gene>
    <name evidence="3" type="ORF">SNE40_016955</name>
</gene>
<feature type="compositionally biased region" description="Polar residues" evidence="1">
    <location>
        <begin position="328"/>
        <end position="341"/>
    </location>
</feature>
<dbReference type="GO" id="GO:0005739">
    <property type="term" value="C:mitochondrion"/>
    <property type="evidence" value="ECO:0007669"/>
    <property type="project" value="TreeGrafter"/>
</dbReference>
<comment type="caution">
    <text evidence="3">The sequence shown here is derived from an EMBL/GenBank/DDBJ whole genome shotgun (WGS) entry which is preliminary data.</text>
</comment>
<dbReference type="PANTHER" id="PTHR42753">
    <property type="entry name" value="MITOCHONDRIAL RIBOSOME PROTEIN L39/PROLYL-TRNA LIGASE FAMILY MEMBER"/>
    <property type="match status" value="1"/>
</dbReference>
<dbReference type="InterPro" id="IPR004095">
    <property type="entry name" value="TGS"/>
</dbReference>
<feature type="region of interest" description="Disordered" evidence="1">
    <location>
        <begin position="320"/>
        <end position="341"/>
    </location>
</feature>
<dbReference type="EMBL" id="JAZGQO010000011">
    <property type="protein sequence ID" value="KAK6173522.1"/>
    <property type="molecule type" value="Genomic_DNA"/>
</dbReference>
<dbReference type="InterPro" id="IPR012676">
    <property type="entry name" value="TGS-like"/>
</dbReference>
<evidence type="ECO:0000256" key="1">
    <source>
        <dbReference type="SAM" id="MobiDB-lite"/>
    </source>
</evidence>
<dbReference type="GO" id="GO:0000166">
    <property type="term" value="F:nucleotide binding"/>
    <property type="evidence" value="ECO:0007669"/>
    <property type="project" value="InterPro"/>
</dbReference>
<evidence type="ECO:0000259" key="2">
    <source>
        <dbReference type="Pfam" id="PF02824"/>
    </source>
</evidence>
<dbReference type="InterPro" id="IPR050062">
    <property type="entry name" value="Pro-tRNA_synthetase"/>
</dbReference>
<proteinExistence type="predicted"/>
<name>A0AAN8J9I3_PATCE</name>
<keyword evidence="4" id="KW-1185">Reference proteome</keyword>
<dbReference type="SUPFAM" id="SSF81271">
    <property type="entry name" value="TGS-like"/>
    <property type="match status" value="1"/>
</dbReference>
<dbReference type="PANTHER" id="PTHR42753:SF9">
    <property type="entry name" value="LARGE RIBOSOMAL SUBUNIT PROTEIN ML39"/>
    <property type="match status" value="1"/>
</dbReference>
<organism evidence="3 4">
    <name type="scientific">Patella caerulea</name>
    <name type="common">Rayed Mediterranean limpet</name>
    <dbReference type="NCBI Taxonomy" id="87958"/>
    <lineage>
        <taxon>Eukaryota</taxon>
        <taxon>Metazoa</taxon>
        <taxon>Spiralia</taxon>
        <taxon>Lophotrochozoa</taxon>
        <taxon>Mollusca</taxon>
        <taxon>Gastropoda</taxon>
        <taxon>Patellogastropoda</taxon>
        <taxon>Patelloidea</taxon>
        <taxon>Patellidae</taxon>
        <taxon>Patella</taxon>
    </lineage>
</organism>
<protein>
    <recommendedName>
        <fullName evidence="2">TGS domain-containing protein</fullName>
    </recommendedName>
</protein>
<dbReference type="InterPro" id="IPR018163">
    <property type="entry name" value="Thr/Ala-tRNA-synth_IIc_edit"/>
</dbReference>